<accession>A0A328UE66</accession>
<feature type="domain" description="Indole-3-glycerol phosphate synthase" evidence="10">
    <location>
        <begin position="4"/>
        <end position="256"/>
    </location>
</feature>
<dbReference type="InterPro" id="IPR013798">
    <property type="entry name" value="Indole-3-glycerol_P_synth_dom"/>
</dbReference>
<comment type="pathway">
    <text evidence="2 9">Amino-acid biosynthesis; L-tryptophan biosynthesis; L-tryptophan from chorismate: step 4/5.</text>
</comment>
<dbReference type="NCBIfam" id="NF001377">
    <property type="entry name" value="PRK00278.2-4"/>
    <property type="match status" value="1"/>
</dbReference>
<evidence type="ECO:0000256" key="9">
    <source>
        <dbReference type="HAMAP-Rule" id="MF_00134"/>
    </source>
</evidence>
<dbReference type="InterPro" id="IPR001468">
    <property type="entry name" value="Indole-3-GlycerolPSynthase_CS"/>
</dbReference>
<evidence type="ECO:0000256" key="6">
    <source>
        <dbReference type="ARBA" id="ARBA00022822"/>
    </source>
</evidence>
<dbReference type="FunFam" id="3.20.20.70:FF:000024">
    <property type="entry name" value="Indole-3-glycerol phosphate synthase"/>
    <property type="match status" value="1"/>
</dbReference>
<evidence type="ECO:0000313" key="12">
    <source>
        <dbReference type="Proteomes" id="UP000249377"/>
    </source>
</evidence>
<evidence type="ECO:0000256" key="4">
    <source>
        <dbReference type="ARBA" id="ARBA00022605"/>
    </source>
</evidence>
<keyword evidence="12" id="KW-1185">Reference proteome</keyword>
<dbReference type="InterPro" id="IPR045186">
    <property type="entry name" value="Indole-3-glycerol_P_synth"/>
</dbReference>
<evidence type="ECO:0000256" key="5">
    <source>
        <dbReference type="ARBA" id="ARBA00022793"/>
    </source>
</evidence>
<keyword evidence="4 9" id="KW-0028">Amino-acid biosynthesis</keyword>
<dbReference type="GO" id="GO:0000162">
    <property type="term" value="P:L-tryptophan biosynthetic process"/>
    <property type="evidence" value="ECO:0007669"/>
    <property type="project" value="UniProtKB-UniRule"/>
</dbReference>
<dbReference type="CDD" id="cd00331">
    <property type="entry name" value="IGPS"/>
    <property type="match status" value="1"/>
</dbReference>
<dbReference type="InterPro" id="IPR011060">
    <property type="entry name" value="RibuloseP-bd_barrel"/>
</dbReference>
<dbReference type="EMBL" id="QLYR01000003">
    <property type="protein sequence ID" value="RAQ29311.1"/>
    <property type="molecule type" value="Genomic_DNA"/>
</dbReference>
<name>A0A328UE66_9FIRM</name>
<reference evidence="11 12" key="1">
    <citation type="submission" date="2018-06" db="EMBL/GenBank/DDBJ databases">
        <title>Noncontiguous genome sequence of Ruminococcaceae bacterium ASD2818.</title>
        <authorList>
            <person name="Chaplin A.V."/>
            <person name="Sokolova S.R."/>
            <person name="Kochetkova T.O."/>
            <person name="Goltsov A.Y."/>
            <person name="Trofimov D.Y."/>
            <person name="Efimov B.A."/>
        </authorList>
    </citation>
    <scope>NUCLEOTIDE SEQUENCE [LARGE SCALE GENOMIC DNA]</scope>
    <source>
        <strain evidence="11 12">ASD2818</strain>
    </source>
</reference>
<evidence type="ECO:0000256" key="2">
    <source>
        <dbReference type="ARBA" id="ARBA00004696"/>
    </source>
</evidence>
<dbReference type="HAMAP" id="MF_00134_B">
    <property type="entry name" value="IGPS_B"/>
    <property type="match status" value="1"/>
</dbReference>
<dbReference type="Proteomes" id="UP000249377">
    <property type="component" value="Unassembled WGS sequence"/>
</dbReference>
<organism evidence="11 12">
    <name type="scientific">Hydrogeniiclostridium mannosilyticum</name>
    <dbReference type="NCBI Taxonomy" id="2764322"/>
    <lineage>
        <taxon>Bacteria</taxon>
        <taxon>Bacillati</taxon>
        <taxon>Bacillota</taxon>
        <taxon>Clostridia</taxon>
        <taxon>Eubacteriales</taxon>
        <taxon>Acutalibacteraceae</taxon>
        <taxon>Hydrogeniiclostridium</taxon>
    </lineage>
</organism>
<evidence type="ECO:0000256" key="3">
    <source>
        <dbReference type="ARBA" id="ARBA00008737"/>
    </source>
</evidence>
<dbReference type="GO" id="GO:0004640">
    <property type="term" value="F:phosphoribosylanthranilate isomerase activity"/>
    <property type="evidence" value="ECO:0007669"/>
    <property type="project" value="TreeGrafter"/>
</dbReference>
<evidence type="ECO:0000256" key="8">
    <source>
        <dbReference type="ARBA" id="ARBA00023239"/>
    </source>
</evidence>
<comment type="similarity">
    <text evidence="3 9">Belongs to the TrpC family.</text>
</comment>
<dbReference type="UniPathway" id="UPA00035">
    <property type="reaction ID" value="UER00043"/>
</dbReference>
<protein>
    <recommendedName>
        <fullName evidence="9">Indole-3-glycerol phosphate synthase</fullName>
        <shortName evidence="9">IGPS</shortName>
        <ecNumber evidence="9">4.1.1.48</ecNumber>
    </recommendedName>
</protein>
<dbReference type="PANTHER" id="PTHR22854">
    <property type="entry name" value="TRYPTOPHAN BIOSYNTHESIS PROTEIN"/>
    <property type="match status" value="1"/>
</dbReference>
<dbReference type="Gene3D" id="3.20.20.70">
    <property type="entry name" value="Aldolase class I"/>
    <property type="match status" value="1"/>
</dbReference>
<dbReference type="PROSITE" id="PS00614">
    <property type="entry name" value="IGPS"/>
    <property type="match status" value="1"/>
</dbReference>
<evidence type="ECO:0000256" key="7">
    <source>
        <dbReference type="ARBA" id="ARBA00023141"/>
    </source>
</evidence>
<comment type="catalytic activity">
    <reaction evidence="1 9">
        <text>1-(2-carboxyphenylamino)-1-deoxy-D-ribulose 5-phosphate + H(+) = (1S,2R)-1-C-(indol-3-yl)glycerol 3-phosphate + CO2 + H2O</text>
        <dbReference type="Rhea" id="RHEA:23476"/>
        <dbReference type="ChEBI" id="CHEBI:15377"/>
        <dbReference type="ChEBI" id="CHEBI:15378"/>
        <dbReference type="ChEBI" id="CHEBI:16526"/>
        <dbReference type="ChEBI" id="CHEBI:58613"/>
        <dbReference type="ChEBI" id="CHEBI:58866"/>
        <dbReference type="EC" id="4.1.1.48"/>
    </reaction>
</comment>
<keyword evidence="6 9" id="KW-0822">Tryptophan biosynthesis</keyword>
<gene>
    <name evidence="9" type="primary">trpC</name>
    <name evidence="11" type="ORF">DPQ25_07465</name>
</gene>
<sequence length="262" mass="29133">MNILSKIAERTYTRIAEERRKMPLAELRVRAEEAPCPQGFPFEAALREEGVSFICEVKKASPSKGVIDAVFPYTAIAQEYERAGASAISCLTEPYWFQGRDQYLKEIAARVSIPVLRKDFTVDEYMVYQARAMGASAILLICSILEDERLKSYLQLAQELGLSALVEAHTEQEVERAQKAGARIIGVNNRNLKDFQVDLQNSLRLRRMVPRSILFVSESGVHTPADVAALRENGTDAVLIGEALMRAADKRAMLDALRGAAV</sequence>
<dbReference type="EC" id="4.1.1.48" evidence="9"/>
<comment type="caution">
    <text evidence="11">The sequence shown here is derived from an EMBL/GenBank/DDBJ whole genome shotgun (WGS) entry which is preliminary data.</text>
</comment>
<proteinExistence type="inferred from homology"/>
<keyword evidence="8 9" id="KW-0456">Lyase</keyword>
<keyword evidence="5 9" id="KW-0210">Decarboxylase</keyword>
<dbReference type="InterPro" id="IPR013785">
    <property type="entry name" value="Aldolase_TIM"/>
</dbReference>
<dbReference type="RefSeq" id="WP_112332542.1">
    <property type="nucleotide sequence ID" value="NZ_JADPHD010000007.1"/>
</dbReference>
<evidence type="ECO:0000259" key="10">
    <source>
        <dbReference type="Pfam" id="PF00218"/>
    </source>
</evidence>
<evidence type="ECO:0000313" key="11">
    <source>
        <dbReference type="EMBL" id="RAQ29311.1"/>
    </source>
</evidence>
<evidence type="ECO:0000256" key="1">
    <source>
        <dbReference type="ARBA" id="ARBA00001633"/>
    </source>
</evidence>
<dbReference type="PANTHER" id="PTHR22854:SF2">
    <property type="entry name" value="INDOLE-3-GLYCEROL-PHOSPHATE SYNTHASE"/>
    <property type="match status" value="1"/>
</dbReference>
<dbReference type="GO" id="GO:0004425">
    <property type="term" value="F:indole-3-glycerol-phosphate synthase activity"/>
    <property type="evidence" value="ECO:0007669"/>
    <property type="project" value="UniProtKB-UniRule"/>
</dbReference>
<dbReference type="Pfam" id="PF00218">
    <property type="entry name" value="IGPS"/>
    <property type="match status" value="1"/>
</dbReference>
<keyword evidence="7 9" id="KW-0057">Aromatic amino acid biosynthesis</keyword>
<dbReference type="SUPFAM" id="SSF51366">
    <property type="entry name" value="Ribulose-phoshate binding barrel"/>
    <property type="match status" value="1"/>
</dbReference>
<dbReference type="AlphaFoldDB" id="A0A328UE66"/>